<feature type="signal peptide" evidence="3">
    <location>
        <begin position="1"/>
        <end position="20"/>
    </location>
</feature>
<dbReference type="Gramene" id="OE9A037849T1">
    <property type="protein sequence ID" value="OE9A037849C1"/>
    <property type="gene ID" value="OE9A037849"/>
</dbReference>
<evidence type="ECO:0000313" key="4">
    <source>
        <dbReference type="EMBL" id="CAA3007488.1"/>
    </source>
</evidence>
<comment type="caution">
    <text evidence="4">The sequence shown here is derived from an EMBL/GenBank/DDBJ whole genome shotgun (WGS) entry which is preliminary data.</text>
</comment>
<keyword evidence="2" id="KW-0812">Transmembrane</keyword>
<feature type="compositionally biased region" description="Basic and acidic residues" evidence="1">
    <location>
        <begin position="50"/>
        <end position="76"/>
    </location>
</feature>
<feature type="region of interest" description="Disordered" evidence="1">
    <location>
        <begin position="50"/>
        <end position="82"/>
    </location>
</feature>
<accession>A0A8S0TND6</accession>
<keyword evidence="2" id="KW-0472">Membrane</keyword>
<keyword evidence="3" id="KW-0732">Signal</keyword>
<evidence type="ECO:0000256" key="3">
    <source>
        <dbReference type="SAM" id="SignalP"/>
    </source>
</evidence>
<name>A0A8S0TND6_OLEEU</name>
<protein>
    <submittedName>
        <fullName evidence="4">Uncharacterized protein LOC111386977</fullName>
    </submittedName>
</protein>
<gene>
    <name evidence="4" type="ORF">OLEA9_A037849</name>
</gene>
<dbReference type="Proteomes" id="UP000594638">
    <property type="component" value="Unassembled WGS sequence"/>
</dbReference>
<feature type="chain" id="PRO_5035923313" evidence="3">
    <location>
        <begin position="21"/>
        <end position="118"/>
    </location>
</feature>
<keyword evidence="2" id="KW-1133">Transmembrane helix</keyword>
<evidence type="ECO:0000313" key="5">
    <source>
        <dbReference type="Proteomes" id="UP000594638"/>
    </source>
</evidence>
<evidence type="ECO:0000256" key="1">
    <source>
        <dbReference type="SAM" id="MobiDB-lite"/>
    </source>
</evidence>
<keyword evidence="5" id="KW-1185">Reference proteome</keyword>
<dbReference type="EMBL" id="CACTIH010007276">
    <property type="protein sequence ID" value="CAA3007488.1"/>
    <property type="molecule type" value="Genomic_DNA"/>
</dbReference>
<reference evidence="4 5" key="1">
    <citation type="submission" date="2019-12" db="EMBL/GenBank/DDBJ databases">
        <authorList>
            <person name="Alioto T."/>
            <person name="Alioto T."/>
            <person name="Gomez Garrido J."/>
        </authorList>
    </citation>
    <scope>NUCLEOTIDE SEQUENCE [LARGE SCALE GENOMIC DNA]</scope>
</reference>
<proteinExistence type="predicted"/>
<feature type="transmembrane region" description="Helical" evidence="2">
    <location>
        <begin position="80"/>
        <end position="102"/>
    </location>
</feature>
<organism evidence="4 5">
    <name type="scientific">Olea europaea subsp. europaea</name>
    <dbReference type="NCBI Taxonomy" id="158383"/>
    <lineage>
        <taxon>Eukaryota</taxon>
        <taxon>Viridiplantae</taxon>
        <taxon>Streptophyta</taxon>
        <taxon>Embryophyta</taxon>
        <taxon>Tracheophyta</taxon>
        <taxon>Spermatophyta</taxon>
        <taxon>Magnoliopsida</taxon>
        <taxon>eudicotyledons</taxon>
        <taxon>Gunneridae</taxon>
        <taxon>Pentapetalae</taxon>
        <taxon>asterids</taxon>
        <taxon>lamiids</taxon>
        <taxon>Lamiales</taxon>
        <taxon>Oleaceae</taxon>
        <taxon>Oleeae</taxon>
        <taxon>Olea</taxon>
    </lineage>
</organism>
<evidence type="ECO:0000256" key="2">
    <source>
        <dbReference type="SAM" id="Phobius"/>
    </source>
</evidence>
<dbReference type="PANTHER" id="PTHR34558:SF9">
    <property type="entry name" value="F3L24.15 PROTEIN"/>
    <property type="match status" value="1"/>
</dbReference>
<sequence length="118" mass="12959">MARFHLVFLLLLATIFIIHAMDASLSANAEEQNPQKLKLGGRTLFEKQQKHIADPPEINERESSEAEAPVKHHSSSDKSVAGGGVIIGGLVTAIFAAVYCYIRVTRRRTTTTNDQITV</sequence>
<dbReference type="AlphaFoldDB" id="A0A8S0TND6"/>
<dbReference type="PANTHER" id="PTHR34558">
    <property type="entry name" value="EXPRESSED PROTEIN"/>
    <property type="match status" value="1"/>
</dbReference>